<keyword evidence="6" id="KW-1185">Reference proteome</keyword>
<dbReference type="InterPro" id="IPR036291">
    <property type="entry name" value="NAD(P)-bd_dom_sf"/>
</dbReference>
<dbReference type="Pfam" id="PF07885">
    <property type="entry name" value="Ion_trans_2"/>
    <property type="match status" value="1"/>
</dbReference>
<keyword evidence="2" id="KW-1133">Transmembrane helix</keyword>
<dbReference type="Gene3D" id="1.10.287.70">
    <property type="match status" value="1"/>
</dbReference>
<keyword evidence="2" id="KW-0812">Transmembrane</keyword>
<dbReference type="PROSITE" id="PS51202">
    <property type="entry name" value="RCK_C"/>
    <property type="match status" value="1"/>
</dbReference>
<feature type="domain" description="RCK C-terminal" evidence="4">
    <location>
        <begin position="257"/>
        <end position="343"/>
    </location>
</feature>
<evidence type="ECO:0000259" key="4">
    <source>
        <dbReference type="PROSITE" id="PS51202"/>
    </source>
</evidence>
<dbReference type="InterPro" id="IPR003148">
    <property type="entry name" value="RCK_N"/>
</dbReference>
<reference evidence="5" key="1">
    <citation type="submission" date="2021-03" db="EMBL/GenBank/DDBJ databases">
        <title>Acanthopleuribacteraceae sp. M133.</title>
        <authorList>
            <person name="Wang G."/>
        </authorList>
    </citation>
    <scope>NUCLEOTIDE SEQUENCE</scope>
    <source>
        <strain evidence="5">M133</strain>
    </source>
</reference>
<dbReference type="AlphaFoldDB" id="A0A8A4TD31"/>
<dbReference type="Gene3D" id="3.30.70.1450">
    <property type="entry name" value="Regulator of K+ conductance, C-terminal domain"/>
    <property type="match status" value="1"/>
</dbReference>
<dbReference type="EMBL" id="CP071793">
    <property type="protein sequence ID" value="QTD47999.1"/>
    <property type="molecule type" value="Genomic_DNA"/>
</dbReference>
<name>A0A8A4TD31_SULCO</name>
<evidence type="ECO:0000256" key="1">
    <source>
        <dbReference type="ARBA" id="ARBA00004651"/>
    </source>
</evidence>
<dbReference type="InterPro" id="IPR050721">
    <property type="entry name" value="Trk_Ktr_HKT_K-transport"/>
</dbReference>
<feature type="domain" description="RCK N-terminal" evidence="3">
    <location>
        <begin position="117"/>
        <end position="234"/>
    </location>
</feature>
<dbReference type="Gene3D" id="3.40.50.720">
    <property type="entry name" value="NAD(P)-binding Rossmann-like Domain"/>
    <property type="match status" value="1"/>
</dbReference>
<dbReference type="SUPFAM" id="SSF51735">
    <property type="entry name" value="NAD(P)-binding Rossmann-fold domains"/>
    <property type="match status" value="1"/>
</dbReference>
<dbReference type="Proteomes" id="UP000663929">
    <property type="component" value="Chromosome"/>
</dbReference>
<feature type="transmembrane region" description="Helical" evidence="2">
    <location>
        <begin position="46"/>
        <end position="64"/>
    </location>
</feature>
<keyword evidence="5" id="KW-0407">Ion channel</keyword>
<dbReference type="Pfam" id="PF02080">
    <property type="entry name" value="TrkA_C"/>
    <property type="match status" value="1"/>
</dbReference>
<dbReference type="KEGG" id="scor:J3U87_20640"/>
<feature type="transmembrane region" description="Helical" evidence="2">
    <location>
        <begin position="21"/>
        <end position="40"/>
    </location>
</feature>
<proteinExistence type="predicted"/>
<keyword evidence="5" id="KW-0406">Ion transport</keyword>
<dbReference type="PROSITE" id="PS51201">
    <property type="entry name" value="RCK_N"/>
    <property type="match status" value="1"/>
</dbReference>
<keyword evidence="5" id="KW-0813">Transport</keyword>
<evidence type="ECO:0000256" key="2">
    <source>
        <dbReference type="SAM" id="Phobius"/>
    </source>
</evidence>
<gene>
    <name evidence="5" type="ORF">J3U87_20640</name>
</gene>
<sequence>MRKALYQDFTRKARNRVLSMVGLLVFVTGYGTLGFFYIEGITLWEAFYMTVISITTVGYGEIIPLSHTGRLFAVSTIFLGVSSSGIALGILSNLVFEETLIKYFWGKRMEKAIENLSDHYIVCGSGTTGSSITEELLMLGEKVVVIELDEQRAHPADNKECYFLHGDARKDDVLEAANITKAKGLATTLSEDADNVFVVLTARDMNPNLKIVSRFKDQDTEKKLMTAGANHAISPYRMGGQRLALALANPVLLEVIDKPFRQRGMRIQFAQVKVPEKSPIIGRQLKNSQIREQSMGALIVGLVEHNGETVFNPDPEYRLDRVSQLMVLGDDEQIQSLRLFVHDAGE</sequence>
<dbReference type="GO" id="GO:0006813">
    <property type="term" value="P:potassium ion transport"/>
    <property type="evidence" value="ECO:0007669"/>
    <property type="project" value="InterPro"/>
</dbReference>
<dbReference type="SUPFAM" id="SSF81324">
    <property type="entry name" value="Voltage-gated potassium channels"/>
    <property type="match status" value="1"/>
</dbReference>
<dbReference type="PANTHER" id="PTHR43833">
    <property type="entry name" value="POTASSIUM CHANNEL PROTEIN 2-RELATED-RELATED"/>
    <property type="match status" value="1"/>
</dbReference>
<evidence type="ECO:0000259" key="3">
    <source>
        <dbReference type="PROSITE" id="PS51201"/>
    </source>
</evidence>
<dbReference type="Pfam" id="PF02254">
    <property type="entry name" value="TrkA_N"/>
    <property type="match status" value="1"/>
</dbReference>
<accession>A0A8A4TD31</accession>
<protein>
    <submittedName>
        <fullName evidence="5">Potassium channel protein</fullName>
    </submittedName>
</protein>
<keyword evidence="2" id="KW-0472">Membrane</keyword>
<dbReference type="PANTHER" id="PTHR43833:SF9">
    <property type="entry name" value="POTASSIUM CHANNEL PROTEIN YUGO-RELATED"/>
    <property type="match status" value="1"/>
</dbReference>
<dbReference type="GO" id="GO:0008324">
    <property type="term" value="F:monoatomic cation transmembrane transporter activity"/>
    <property type="evidence" value="ECO:0007669"/>
    <property type="project" value="InterPro"/>
</dbReference>
<feature type="transmembrane region" description="Helical" evidence="2">
    <location>
        <begin position="71"/>
        <end position="91"/>
    </location>
</feature>
<dbReference type="RefSeq" id="WP_237377662.1">
    <property type="nucleotide sequence ID" value="NZ_CP071793.1"/>
</dbReference>
<evidence type="ECO:0000313" key="6">
    <source>
        <dbReference type="Proteomes" id="UP000663929"/>
    </source>
</evidence>
<dbReference type="InterPro" id="IPR013099">
    <property type="entry name" value="K_chnl_dom"/>
</dbReference>
<organism evidence="5 6">
    <name type="scientific">Sulfidibacter corallicola</name>
    <dbReference type="NCBI Taxonomy" id="2818388"/>
    <lineage>
        <taxon>Bacteria</taxon>
        <taxon>Pseudomonadati</taxon>
        <taxon>Acidobacteriota</taxon>
        <taxon>Holophagae</taxon>
        <taxon>Acanthopleuribacterales</taxon>
        <taxon>Acanthopleuribacteraceae</taxon>
        <taxon>Sulfidibacter</taxon>
    </lineage>
</organism>
<dbReference type="InterPro" id="IPR036721">
    <property type="entry name" value="RCK_C_sf"/>
</dbReference>
<evidence type="ECO:0000313" key="5">
    <source>
        <dbReference type="EMBL" id="QTD47999.1"/>
    </source>
</evidence>
<dbReference type="GO" id="GO:0005886">
    <property type="term" value="C:plasma membrane"/>
    <property type="evidence" value="ECO:0007669"/>
    <property type="project" value="UniProtKB-SubCell"/>
</dbReference>
<comment type="subcellular location">
    <subcellularLocation>
        <location evidence="1">Cell membrane</location>
        <topology evidence="1">Multi-pass membrane protein</topology>
    </subcellularLocation>
</comment>
<dbReference type="InterPro" id="IPR006037">
    <property type="entry name" value="RCK_C"/>
</dbReference>
<dbReference type="SUPFAM" id="SSF116726">
    <property type="entry name" value="TrkA C-terminal domain-like"/>
    <property type="match status" value="1"/>
</dbReference>